<evidence type="ECO:0000313" key="2">
    <source>
        <dbReference type="WBParaSite" id="PDA_v2.g6288.t1"/>
    </source>
</evidence>
<proteinExistence type="predicted"/>
<reference evidence="2" key="1">
    <citation type="submission" date="2022-11" db="UniProtKB">
        <authorList>
            <consortium name="WormBaseParasite"/>
        </authorList>
    </citation>
    <scope>IDENTIFICATION</scope>
</reference>
<dbReference type="AlphaFoldDB" id="A0A914R4B5"/>
<dbReference type="WBParaSite" id="PDA_v2.g6288.t1">
    <property type="protein sequence ID" value="PDA_v2.g6288.t1"/>
    <property type="gene ID" value="PDA_v2.g6288"/>
</dbReference>
<evidence type="ECO:0000313" key="1">
    <source>
        <dbReference type="Proteomes" id="UP000887578"/>
    </source>
</evidence>
<keyword evidence="1" id="KW-1185">Reference proteome</keyword>
<accession>A0A914R4B5</accession>
<protein>
    <submittedName>
        <fullName evidence="2">Uncharacterized protein</fullName>
    </submittedName>
</protein>
<sequence>MEKANNVIPPPEWLRHREMSPTSWLYRAPRSDGESEWLRKMPDGQYMKAQWGRRQGYLVKKLKDLSRS</sequence>
<name>A0A914R4B5_9BILA</name>
<dbReference type="Proteomes" id="UP000887578">
    <property type="component" value="Unplaced"/>
</dbReference>
<organism evidence="1 2">
    <name type="scientific">Panagrolaimus davidi</name>
    <dbReference type="NCBI Taxonomy" id="227884"/>
    <lineage>
        <taxon>Eukaryota</taxon>
        <taxon>Metazoa</taxon>
        <taxon>Ecdysozoa</taxon>
        <taxon>Nematoda</taxon>
        <taxon>Chromadorea</taxon>
        <taxon>Rhabditida</taxon>
        <taxon>Tylenchina</taxon>
        <taxon>Panagrolaimomorpha</taxon>
        <taxon>Panagrolaimoidea</taxon>
        <taxon>Panagrolaimidae</taxon>
        <taxon>Panagrolaimus</taxon>
    </lineage>
</organism>